<proteinExistence type="predicted"/>
<protein>
    <submittedName>
        <fullName evidence="1">Major tail protein</fullName>
    </submittedName>
</protein>
<name>A0A8S5N0H5_9CAUD</name>
<accession>A0A8S5N0H5</accession>
<dbReference type="EMBL" id="BK015035">
    <property type="protein sequence ID" value="DAD88094.1"/>
    <property type="molecule type" value="Genomic_DNA"/>
</dbReference>
<evidence type="ECO:0000313" key="1">
    <source>
        <dbReference type="EMBL" id="DAD88094.1"/>
    </source>
</evidence>
<sequence>MPGKTPGRLGNSRKERKMTSNVFSEFEIIEQHIKIAGNESFENMNCVGSSEEELGVKTITKKCRGKVAKKRTRGTGDGTLKQSLHVPRSVYNEIYNMVRKELAKGVYAYGENSKHPEFSLTQKVLDEDGNIKFKAYPRCILSSGPSRKIENGAEEVAELEMTIDLMPDENGECMYEALESELESEEIKQQWLTNFSLELVKAV</sequence>
<organism evidence="1">
    <name type="scientific">Siphoviridae sp. ctpbb7</name>
    <dbReference type="NCBI Taxonomy" id="2826465"/>
    <lineage>
        <taxon>Viruses</taxon>
        <taxon>Duplodnaviria</taxon>
        <taxon>Heunggongvirae</taxon>
        <taxon>Uroviricota</taxon>
        <taxon>Caudoviricetes</taxon>
    </lineage>
</organism>
<reference evidence="1" key="1">
    <citation type="journal article" date="2021" name="Proc. Natl. Acad. Sci. U.S.A.">
        <title>A Catalog of Tens of Thousands of Viruses from Human Metagenomes Reveals Hidden Associations with Chronic Diseases.</title>
        <authorList>
            <person name="Tisza M.J."/>
            <person name="Buck C.B."/>
        </authorList>
    </citation>
    <scope>NUCLEOTIDE SEQUENCE</scope>
    <source>
        <strain evidence="1">Ctpbb7</strain>
    </source>
</reference>